<gene>
    <name evidence="2" type="ORF">BDU57DRAFT_510238</name>
</gene>
<evidence type="ECO:0000313" key="2">
    <source>
        <dbReference type="EMBL" id="KAF1921431.1"/>
    </source>
</evidence>
<dbReference type="PROSITE" id="PS51257">
    <property type="entry name" value="PROKAR_LIPOPROTEIN"/>
    <property type="match status" value="1"/>
</dbReference>
<accession>A0A6A5R053</accession>
<evidence type="ECO:0000313" key="3">
    <source>
        <dbReference type="Proteomes" id="UP000800096"/>
    </source>
</evidence>
<organism evidence="2 3">
    <name type="scientific">Ampelomyces quisqualis</name>
    <name type="common">Powdery mildew agent</name>
    <dbReference type="NCBI Taxonomy" id="50730"/>
    <lineage>
        <taxon>Eukaryota</taxon>
        <taxon>Fungi</taxon>
        <taxon>Dikarya</taxon>
        <taxon>Ascomycota</taxon>
        <taxon>Pezizomycotina</taxon>
        <taxon>Dothideomycetes</taxon>
        <taxon>Pleosporomycetidae</taxon>
        <taxon>Pleosporales</taxon>
        <taxon>Pleosporineae</taxon>
        <taxon>Phaeosphaeriaceae</taxon>
        <taxon>Ampelomyces</taxon>
    </lineage>
</organism>
<dbReference type="Proteomes" id="UP000800096">
    <property type="component" value="Unassembled WGS sequence"/>
</dbReference>
<evidence type="ECO:0000256" key="1">
    <source>
        <dbReference type="SAM" id="MobiDB-lite"/>
    </source>
</evidence>
<dbReference type="AlphaFoldDB" id="A0A6A5R053"/>
<proteinExistence type="predicted"/>
<feature type="region of interest" description="Disordered" evidence="1">
    <location>
        <begin position="29"/>
        <end position="79"/>
    </location>
</feature>
<protein>
    <submittedName>
        <fullName evidence="2">Uncharacterized protein</fullName>
    </submittedName>
</protein>
<keyword evidence="3" id="KW-1185">Reference proteome</keyword>
<feature type="compositionally biased region" description="Polar residues" evidence="1">
    <location>
        <begin position="33"/>
        <end position="50"/>
    </location>
</feature>
<reference evidence="2" key="1">
    <citation type="journal article" date="2020" name="Stud. Mycol.">
        <title>101 Dothideomycetes genomes: a test case for predicting lifestyles and emergence of pathogens.</title>
        <authorList>
            <person name="Haridas S."/>
            <person name="Albert R."/>
            <person name="Binder M."/>
            <person name="Bloem J."/>
            <person name="Labutti K."/>
            <person name="Salamov A."/>
            <person name="Andreopoulos B."/>
            <person name="Baker S."/>
            <person name="Barry K."/>
            <person name="Bills G."/>
            <person name="Bluhm B."/>
            <person name="Cannon C."/>
            <person name="Castanera R."/>
            <person name="Culley D."/>
            <person name="Daum C."/>
            <person name="Ezra D."/>
            <person name="Gonzalez J."/>
            <person name="Henrissat B."/>
            <person name="Kuo A."/>
            <person name="Liang C."/>
            <person name="Lipzen A."/>
            <person name="Lutzoni F."/>
            <person name="Magnuson J."/>
            <person name="Mondo S."/>
            <person name="Nolan M."/>
            <person name="Ohm R."/>
            <person name="Pangilinan J."/>
            <person name="Park H.-J."/>
            <person name="Ramirez L."/>
            <person name="Alfaro M."/>
            <person name="Sun H."/>
            <person name="Tritt A."/>
            <person name="Yoshinaga Y."/>
            <person name="Zwiers L.-H."/>
            <person name="Turgeon B."/>
            <person name="Goodwin S."/>
            <person name="Spatafora J."/>
            <person name="Crous P."/>
            <person name="Grigoriev I."/>
        </authorList>
    </citation>
    <scope>NUCLEOTIDE SEQUENCE</scope>
    <source>
        <strain evidence="2">HMLAC05119</strain>
    </source>
</reference>
<dbReference type="EMBL" id="ML979132">
    <property type="protein sequence ID" value="KAF1921431.1"/>
    <property type="molecule type" value="Genomic_DNA"/>
</dbReference>
<name>A0A6A5R053_AMPQU</name>
<sequence length="89" mass="9883">MYLERPCYRISTGISSYFGAGCMSGRDLHRSQQHQSATSMAHQAQYQQAMVASDRGKTPVPMAHRQRETRGELASGRPGSYCTLMMGPK</sequence>